<dbReference type="STRING" id="1441469.A0A225AZ03"/>
<evidence type="ECO:0000256" key="5">
    <source>
        <dbReference type="ARBA" id="ARBA00023136"/>
    </source>
</evidence>
<reference evidence="9 10" key="1">
    <citation type="submission" date="2015-06" db="EMBL/GenBank/DDBJ databases">
        <title>Talaromyces atroroseus IBT 11181 draft genome.</title>
        <authorList>
            <person name="Rasmussen K.B."/>
            <person name="Rasmussen S."/>
            <person name="Petersen B."/>
            <person name="Sicheritz-Ponten T."/>
            <person name="Mortensen U.H."/>
            <person name="Thrane U."/>
        </authorList>
    </citation>
    <scope>NUCLEOTIDE SEQUENCE [LARGE SCALE GENOMIC DNA]</scope>
    <source>
        <strain evidence="9 10">IBT 11181</strain>
    </source>
</reference>
<organism evidence="9 10">
    <name type="scientific">Talaromyces atroroseus</name>
    <dbReference type="NCBI Taxonomy" id="1441469"/>
    <lineage>
        <taxon>Eukaryota</taxon>
        <taxon>Fungi</taxon>
        <taxon>Dikarya</taxon>
        <taxon>Ascomycota</taxon>
        <taxon>Pezizomycotina</taxon>
        <taxon>Eurotiomycetes</taxon>
        <taxon>Eurotiomycetidae</taxon>
        <taxon>Eurotiales</taxon>
        <taxon>Trichocomaceae</taxon>
        <taxon>Talaromyces</taxon>
        <taxon>Talaromyces sect. Trachyspermi</taxon>
    </lineage>
</organism>
<dbReference type="SMART" id="SM00321">
    <property type="entry name" value="WSC"/>
    <property type="match status" value="1"/>
</dbReference>
<feature type="domain" description="WSC" evidence="8">
    <location>
        <begin position="21"/>
        <end position="115"/>
    </location>
</feature>
<dbReference type="Proteomes" id="UP000214365">
    <property type="component" value="Unassembled WGS sequence"/>
</dbReference>
<evidence type="ECO:0000256" key="4">
    <source>
        <dbReference type="ARBA" id="ARBA00022989"/>
    </source>
</evidence>
<protein>
    <recommendedName>
        <fullName evidence="8">WSC domain-containing protein</fullName>
    </recommendedName>
</protein>
<comment type="subcellular location">
    <subcellularLocation>
        <location evidence="1">Membrane</location>
        <topology evidence="1">Single-pass membrane protein</topology>
    </subcellularLocation>
</comment>
<keyword evidence="4" id="KW-1133">Transmembrane helix</keyword>
<dbReference type="Pfam" id="PF01822">
    <property type="entry name" value="WSC"/>
    <property type="match status" value="1"/>
</dbReference>
<feature type="chain" id="PRO_5013234257" description="WSC domain-containing protein" evidence="7">
    <location>
        <begin position="17"/>
        <end position="261"/>
    </location>
</feature>
<dbReference type="AlphaFoldDB" id="A0A225AZ03"/>
<evidence type="ECO:0000256" key="1">
    <source>
        <dbReference type="ARBA" id="ARBA00004167"/>
    </source>
</evidence>
<dbReference type="PROSITE" id="PS51212">
    <property type="entry name" value="WSC"/>
    <property type="match status" value="1"/>
</dbReference>
<keyword evidence="10" id="KW-1185">Reference proteome</keyword>
<keyword evidence="6" id="KW-0325">Glycoprotein</keyword>
<dbReference type="InterPro" id="IPR002889">
    <property type="entry name" value="WSC_carb-bd"/>
</dbReference>
<evidence type="ECO:0000256" key="3">
    <source>
        <dbReference type="ARBA" id="ARBA00022729"/>
    </source>
</evidence>
<evidence type="ECO:0000256" key="2">
    <source>
        <dbReference type="ARBA" id="ARBA00022692"/>
    </source>
</evidence>
<keyword evidence="2" id="KW-0812">Transmembrane</keyword>
<dbReference type="RefSeq" id="XP_020123805.1">
    <property type="nucleotide sequence ID" value="XM_020259777.1"/>
</dbReference>
<gene>
    <name evidence="9" type="ORF">UA08_01034</name>
</gene>
<dbReference type="PANTHER" id="PTHR24269">
    <property type="entry name" value="KREMEN PROTEIN"/>
    <property type="match status" value="1"/>
</dbReference>
<sequence>MYLNILAFIAIAAASAIEEPAPTYLGCFSSTSKTISAGFVSLGTFEFQSLEYCGNLCYTSGFSAFALTSGNECSCGSALPPSSDLVDASQCSLPCQGYAMETCGGSDALDVYSIYDVSYPTGTASITAGITAVPTTSTGYDYTALFSSSNEWYTSVPDSSSSVIDTTSQTVEATAGSGILTTSTVSPSSSSTTTPAATTTSLHSSTANIVTPSASTVTSSAESPTYVVCSLFNSRIGIMDDFVFLVFKTEIHHVWTQGRIL</sequence>
<dbReference type="OrthoDB" id="2019572at2759"/>
<accession>A0A225AZ03</accession>
<feature type="signal peptide" evidence="7">
    <location>
        <begin position="1"/>
        <end position="16"/>
    </location>
</feature>
<evidence type="ECO:0000313" key="10">
    <source>
        <dbReference type="Proteomes" id="UP000214365"/>
    </source>
</evidence>
<dbReference type="GO" id="GO:0005886">
    <property type="term" value="C:plasma membrane"/>
    <property type="evidence" value="ECO:0007669"/>
    <property type="project" value="TreeGrafter"/>
</dbReference>
<dbReference type="PANTHER" id="PTHR24269:SF16">
    <property type="entry name" value="PROTEIN SLG1"/>
    <property type="match status" value="1"/>
</dbReference>
<name>A0A225AZ03_TALAT</name>
<evidence type="ECO:0000259" key="8">
    <source>
        <dbReference type="PROSITE" id="PS51212"/>
    </source>
</evidence>
<dbReference type="EMBL" id="LFMY01000001">
    <property type="protein sequence ID" value="OKL63684.1"/>
    <property type="molecule type" value="Genomic_DNA"/>
</dbReference>
<keyword evidence="5" id="KW-0472">Membrane</keyword>
<proteinExistence type="predicted"/>
<evidence type="ECO:0000256" key="6">
    <source>
        <dbReference type="ARBA" id="ARBA00023180"/>
    </source>
</evidence>
<dbReference type="GeneID" id="31000789"/>
<evidence type="ECO:0000313" key="9">
    <source>
        <dbReference type="EMBL" id="OKL63684.1"/>
    </source>
</evidence>
<dbReference type="InterPro" id="IPR051836">
    <property type="entry name" value="Kremen_rcpt"/>
</dbReference>
<evidence type="ECO:0000256" key="7">
    <source>
        <dbReference type="SAM" id="SignalP"/>
    </source>
</evidence>
<comment type="caution">
    <text evidence="9">The sequence shown here is derived from an EMBL/GenBank/DDBJ whole genome shotgun (WGS) entry which is preliminary data.</text>
</comment>
<keyword evidence="3 7" id="KW-0732">Signal</keyword>